<dbReference type="SUPFAM" id="SSF53590">
    <property type="entry name" value="Nucleoside hydrolase"/>
    <property type="match status" value="1"/>
</dbReference>
<dbReference type="Pfam" id="PF01156">
    <property type="entry name" value="IU_nuc_hydro"/>
    <property type="match status" value="1"/>
</dbReference>
<accession>A0A6B0YLD4</accession>
<dbReference type="InterPro" id="IPR001910">
    <property type="entry name" value="Inosine/uridine_hydrolase_dom"/>
</dbReference>
<evidence type="ECO:0000256" key="2">
    <source>
        <dbReference type="ARBA" id="ARBA00023295"/>
    </source>
</evidence>
<feature type="domain" description="Inosine/uridine-preferring nucleoside hydrolase" evidence="3">
    <location>
        <begin position="7"/>
        <end position="304"/>
    </location>
</feature>
<dbReference type="PANTHER" id="PTHR12304:SF4">
    <property type="entry name" value="URIDINE NUCLEOSIDASE"/>
    <property type="match status" value="1"/>
</dbReference>
<evidence type="ECO:0000259" key="3">
    <source>
        <dbReference type="Pfam" id="PF01156"/>
    </source>
</evidence>
<gene>
    <name evidence="4" type="ORF">F4Y42_00205</name>
</gene>
<dbReference type="GO" id="GO:0006152">
    <property type="term" value="P:purine nucleoside catabolic process"/>
    <property type="evidence" value="ECO:0007669"/>
    <property type="project" value="TreeGrafter"/>
</dbReference>
<evidence type="ECO:0000313" key="4">
    <source>
        <dbReference type="EMBL" id="MXY91854.1"/>
    </source>
</evidence>
<dbReference type="InterPro" id="IPR023186">
    <property type="entry name" value="IUNH"/>
</dbReference>
<dbReference type="InterPro" id="IPR036452">
    <property type="entry name" value="Ribo_hydro-like"/>
</dbReference>
<reference evidence="4" key="1">
    <citation type="submission" date="2019-09" db="EMBL/GenBank/DDBJ databases">
        <title>Characterisation of the sponge microbiome using genome-centric metagenomics.</title>
        <authorList>
            <person name="Engelberts J.P."/>
            <person name="Robbins S.J."/>
            <person name="De Goeij J.M."/>
            <person name="Aranda M."/>
            <person name="Bell S.C."/>
            <person name="Webster N.S."/>
        </authorList>
    </citation>
    <scope>NUCLEOTIDE SEQUENCE</scope>
    <source>
        <strain evidence="4">SB0664_bin_27</strain>
    </source>
</reference>
<dbReference type="Gene3D" id="3.90.245.10">
    <property type="entry name" value="Ribonucleoside hydrolase-like"/>
    <property type="match status" value="1"/>
</dbReference>
<dbReference type="GO" id="GO:0005829">
    <property type="term" value="C:cytosol"/>
    <property type="evidence" value="ECO:0007669"/>
    <property type="project" value="TreeGrafter"/>
</dbReference>
<keyword evidence="1 4" id="KW-0378">Hydrolase</keyword>
<name>A0A6B0YLD4_9CHLR</name>
<comment type="caution">
    <text evidence="4">The sequence shown here is derived from an EMBL/GenBank/DDBJ whole genome shotgun (WGS) entry which is preliminary data.</text>
</comment>
<protein>
    <submittedName>
        <fullName evidence="4">Nucleoside hydrolase</fullName>
    </submittedName>
</protein>
<organism evidence="4">
    <name type="scientific">Caldilineaceae bacterium SB0664_bin_27</name>
    <dbReference type="NCBI Taxonomy" id="2605260"/>
    <lineage>
        <taxon>Bacteria</taxon>
        <taxon>Bacillati</taxon>
        <taxon>Chloroflexota</taxon>
        <taxon>Caldilineae</taxon>
        <taxon>Caldilineales</taxon>
        <taxon>Caldilineaceae</taxon>
    </lineage>
</organism>
<keyword evidence="2" id="KW-0326">Glycosidase</keyword>
<sequence length="319" mass="33743">MTNALPVLLDVDTGGDDALALLLAMASPALDVRGITCVAGNCALPQVVSNTLALLDAISAPSIPVAPGMDRPILETGLPAPPLHGSDGMGDLGLPAPRRSQAGVHAVEFLRRTLADSAEPMTLICLAPLTNIAMLLRLYPRIEDRIERLYVMGGTFAAPGNTTPAAEFNVRYDPEAAAIVLHSGLPVTLYPLDPFVQVRFTVEEARKLTQAKGAGARIAGGIALHYCRFFEMDYSLIGDAGTVATVIDPAGATSERRPVHVELSGGTTRGATVFDRRILTDGYAREGKWTDVDVISKVDASRYRKLMAAALGAEEALDD</sequence>
<dbReference type="PANTHER" id="PTHR12304">
    <property type="entry name" value="INOSINE-URIDINE PREFERRING NUCLEOSIDE HYDROLASE"/>
    <property type="match status" value="1"/>
</dbReference>
<dbReference type="GO" id="GO:0008477">
    <property type="term" value="F:purine nucleosidase activity"/>
    <property type="evidence" value="ECO:0007669"/>
    <property type="project" value="TreeGrafter"/>
</dbReference>
<dbReference type="EMBL" id="VXRG01000003">
    <property type="protein sequence ID" value="MXY91854.1"/>
    <property type="molecule type" value="Genomic_DNA"/>
</dbReference>
<dbReference type="AlphaFoldDB" id="A0A6B0YLD4"/>
<proteinExistence type="predicted"/>
<evidence type="ECO:0000256" key="1">
    <source>
        <dbReference type="ARBA" id="ARBA00022801"/>
    </source>
</evidence>